<gene>
    <name evidence="2" type="ORF">AAM4_2673</name>
</gene>
<name>A0A1L7REJ5_9ACTO</name>
<sequence length="105" mass="10696">MAEKAVNGSGRVSASRHTVTVADRTVCTPCRLWPTSGSSKGASSTWAVAATASVGSADRWARAVARPMTTPSMTPTAATSAPTVEPKGTMKGTVPISSSTVTSNW</sequence>
<proteinExistence type="predicted"/>
<dbReference type="AlphaFoldDB" id="A0A1L7REJ5"/>
<feature type="compositionally biased region" description="Polar residues" evidence="1">
    <location>
        <begin position="95"/>
        <end position="105"/>
    </location>
</feature>
<reference evidence="2" key="1">
    <citation type="submission" date="2014-07" db="EMBL/GenBank/DDBJ databases">
        <authorList>
            <person name="Zhang J.E."/>
            <person name="Yang H."/>
            <person name="Guo J."/>
            <person name="Deng Z."/>
            <person name="Luo H."/>
            <person name="Luo M."/>
            <person name="Zhao B."/>
        </authorList>
    </citation>
    <scope>NUCLEOTIDE SEQUENCE</scope>
    <source>
        <strain evidence="2">AM4</strain>
    </source>
</reference>
<dbReference type="EMBL" id="LK995542">
    <property type="protein sequence ID" value="CED92505.1"/>
    <property type="molecule type" value="Genomic_DNA"/>
</dbReference>
<accession>A0A1L7REJ5</accession>
<feature type="region of interest" description="Disordered" evidence="1">
    <location>
        <begin position="68"/>
        <end position="105"/>
    </location>
</feature>
<organism evidence="2">
    <name type="scientific">Actinomyces succiniciruminis</name>
    <dbReference type="NCBI Taxonomy" id="1522002"/>
    <lineage>
        <taxon>Bacteria</taxon>
        <taxon>Bacillati</taxon>
        <taxon>Actinomycetota</taxon>
        <taxon>Actinomycetes</taxon>
        <taxon>Actinomycetales</taxon>
        <taxon>Actinomycetaceae</taxon>
        <taxon>Actinomyces</taxon>
    </lineage>
</organism>
<feature type="compositionally biased region" description="Low complexity" evidence="1">
    <location>
        <begin position="68"/>
        <end position="83"/>
    </location>
</feature>
<protein>
    <submittedName>
        <fullName evidence="2">Uncharacterized protein</fullName>
    </submittedName>
</protein>
<evidence type="ECO:0000313" key="2">
    <source>
        <dbReference type="EMBL" id="CED92505.1"/>
    </source>
</evidence>
<evidence type="ECO:0000256" key="1">
    <source>
        <dbReference type="SAM" id="MobiDB-lite"/>
    </source>
</evidence>